<dbReference type="EMBL" id="HBUF01073491">
    <property type="protein sequence ID" value="CAG6630396.1"/>
    <property type="molecule type" value="Transcribed_RNA"/>
</dbReference>
<protein>
    <submittedName>
        <fullName evidence="3">Uncharacterized protein</fullName>
    </submittedName>
</protein>
<feature type="region of interest" description="Disordered" evidence="2">
    <location>
        <begin position="26"/>
        <end position="48"/>
    </location>
</feature>
<feature type="compositionally biased region" description="Polar residues" evidence="2">
    <location>
        <begin position="37"/>
        <end position="48"/>
    </location>
</feature>
<organism evidence="3">
    <name type="scientific">Cacopsylla melanoneura</name>
    <dbReference type="NCBI Taxonomy" id="428564"/>
    <lineage>
        <taxon>Eukaryota</taxon>
        <taxon>Metazoa</taxon>
        <taxon>Ecdysozoa</taxon>
        <taxon>Arthropoda</taxon>
        <taxon>Hexapoda</taxon>
        <taxon>Insecta</taxon>
        <taxon>Pterygota</taxon>
        <taxon>Neoptera</taxon>
        <taxon>Paraneoptera</taxon>
        <taxon>Hemiptera</taxon>
        <taxon>Sternorrhyncha</taxon>
        <taxon>Psylloidea</taxon>
        <taxon>Psyllidae</taxon>
        <taxon>Psyllinae</taxon>
        <taxon>Cacopsylla</taxon>
    </lineage>
</organism>
<evidence type="ECO:0000313" key="3">
    <source>
        <dbReference type="EMBL" id="CAG6630399.1"/>
    </source>
</evidence>
<evidence type="ECO:0000256" key="1">
    <source>
        <dbReference type="SAM" id="Coils"/>
    </source>
</evidence>
<name>A0A8D8QEL1_9HEMI</name>
<dbReference type="EMBL" id="HBUF01537374">
    <property type="protein sequence ID" value="CAG6753751.1"/>
    <property type="molecule type" value="Transcribed_RNA"/>
</dbReference>
<dbReference type="EMBL" id="HBUF01073490">
    <property type="protein sequence ID" value="CAG6630393.1"/>
    <property type="molecule type" value="Transcribed_RNA"/>
</dbReference>
<feature type="coiled-coil region" evidence="1">
    <location>
        <begin position="101"/>
        <end position="128"/>
    </location>
</feature>
<dbReference type="AlphaFoldDB" id="A0A8D8QEL1"/>
<accession>A0A8D8QEL1</accession>
<dbReference type="EMBL" id="HBUF01073489">
    <property type="protein sequence ID" value="CAG6630390.1"/>
    <property type="molecule type" value="Transcribed_RNA"/>
</dbReference>
<proteinExistence type="predicted"/>
<keyword evidence="1" id="KW-0175">Coiled coil</keyword>
<reference evidence="3" key="1">
    <citation type="submission" date="2021-05" db="EMBL/GenBank/DDBJ databases">
        <authorList>
            <person name="Alioto T."/>
            <person name="Alioto T."/>
            <person name="Gomez Garrido J."/>
        </authorList>
    </citation>
    <scope>NUCLEOTIDE SEQUENCE</scope>
</reference>
<dbReference type="EMBL" id="HBUF01537375">
    <property type="protein sequence ID" value="CAG6753752.1"/>
    <property type="molecule type" value="Transcribed_RNA"/>
</dbReference>
<dbReference type="EMBL" id="HBUF01073492">
    <property type="protein sequence ID" value="CAG6630399.1"/>
    <property type="molecule type" value="Transcribed_RNA"/>
</dbReference>
<evidence type="ECO:0000256" key="2">
    <source>
        <dbReference type="SAM" id="MobiDB-lite"/>
    </source>
</evidence>
<sequence length="185" mass="21359">MNTLYTSSQPSSNYYSMANGKSYHNSLRRPKYRYENSLPTSPSRTETPLLNLLSDTRSYSPPLSLSLYSPTSVAPSQADTNDVLSPLTRSKRAYQYHNSQLDMYLQEYKTLQHELTRMKQTCDSLTTNKINPKSILKKHTPASVDFLLPDNVDNTTRESRGLDANYWLPRKPFRRRLSTGDFYEN</sequence>